<dbReference type="EMBL" id="CP003837">
    <property type="protein sequence ID" value="AGH42983.1"/>
    <property type="molecule type" value="Genomic_DNA"/>
</dbReference>
<evidence type="ECO:0000313" key="1">
    <source>
        <dbReference type="EMBL" id="AGH42983.1"/>
    </source>
</evidence>
<name>K7AUY2_9ALTE</name>
<gene>
    <name evidence="1" type="ORF">C427_0874</name>
</gene>
<evidence type="ECO:0000313" key="2">
    <source>
        <dbReference type="Proteomes" id="UP000011864"/>
    </source>
</evidence>
<organism evidence="1 2">
    <name type="scientific">Paraglaciecola psychrophila 170</name>
    <dbReference type="NCBI Taxonomy" id="1129794"/>
    <lineage>
        <taxon>Bacteria</taxon>
        <taxon>Pseudomonadati</taxon>
        <taxon>Pseudomonadota</taxon>
        <taxon>Gammaproteobacteria</taxon>
        <taxon>Alteromonadales</taxon>
        <taxon>Alteromonadaceae</taxon>
        <taxon>Paraglaciecola</taxon>
    </lineage>
</organism>
<dbReference type="Proteomes" id="UP000011864">
    <property type="component" value="Chromosome"/>
</dbReference>
<dbReference type="AlphaFoldDB" id="K7AUY2"/>
<accession>K7AUY2</accession>
<protein>
    <submittedName>
        <fullName evidence="1">Uncharacterized protein</fullName>
    </submittedName>
</protein>
<proteinExistence type="predicted"/>
<dbReference type="STRING" id="1129794.C427_0874"/>
<dbReference type="HOGENOM" id="CLU_3331166_0_0_6"/>
<reference evidence="1 2" key="1">
    <citation type="journal article" date="2013" name="Genome Announc.">
        <title>Complete Genome Sequence of Glaciecola psychrophila Strain 170T.</title>
        <authorList>
            <person name="Yin J."/>
            <person name="Chen J."/>
            <person name="Liu G."/>
            <person name="Yu Y."/>
            <person name="Song L."/>
            <person name="Wang X."/>
            <person name="Qu X."/>
        </authorList>
    </citation>
    <scope>NUCLEOTIDE SEQUENCE [LARGE SCALE GENOMIC DNA]</scope>
    <source>
        <strain evidence="1 2">170</strain>
    </source>
</reference>
<dbReference type="KEGG" id="gps:C427_0874"/>
<sequence length="38" mass="4498">MLDVIYEFNQICRVICNIYDVNLDDPDIYLAVTNVDFK</sequence>
<keyword evidence="2" id="KW-1185">Reference proteome</keyword>
<dbReference type="PATRIC" id="fig|1129794.4.peg.862"/>